<organism evidence="1 2">
    <name type="scientific">Strongyloides venezuelensis</name>
    <name type="common">Threadworm</name>
    <dbReference type="NCBI Taxonomy" id="75913"/>
    <lineage>
        <taxon>Eukaryota</taxon>
        <taxon>Metazoa</taxon>
        <taxon>Ecdysozoa</taxon>
        <taxon>Nematoda</taxon>
        <taxon>Chromadorea</taxon>
        <taxon>Rhabditida</taxon>
        <taxon>Tylenchina</taxon>
        <taxon>Panagrolaimomorpha</taxon>
        <taxon>Strongyloidoidea</taxon>
        <taxon>Strongyloididae</taxon>
        <taxon>Strongyloides</taxon>
    </lineage>
</organism>
<evidence type="ECO:0000313" key="2">
    <source>
        <dbReference type="WBParaSite" id="SVE_0293600.1"/>
    </source>
</evidence>
<dbReference type="WBParaSite" id="SVE_0293600.1">
    <property type="protein sequence ID" value="SVE_0293600.1"/>
    <property type="gene ID" value="SVE_0293600"/>
</dbReference>
<proteinExistence type="predicted"/>
<reference evidence="2" key="2">
    <citation type="submission" date="2015-08" db="UniProtKB">
        <authorList>
            <consortium name="WormBaseParasite"/>
        </authorList>
    </citation>
    <scope>IDENTIFICATION</scope>
</reference>
<accession>A0A0K0F2A8</accession>
<reference evidence="1" key="1">
    <citation type="submission" date="2014-07" db="EMBL/GenBank/DDBJ databases">
        <authorList>
            <person name="Martin A.A"/>
            <person name="De Silva N."/>
        </authorList>
    </citation>
    <scope>NUCLEOTIDE SEQUENCE</scope>
</reference>
<sequence length="92" mass="10203">MPAVNYEELFSRHGYHSTTTTNTPTITAARVSEAFKKEMFPWPLAAGYRNVNKWAKVSRKGPCFHCGSVKYKEENGVPGAPPSPAPTFSKEI</sequence>
<protein>
    <submittedName>
        <fullName evidence="2">Uncharacterized protein</fullName>
    </submittedName>
</protein>
<dbReference type="Proteomes" id="UP000035680">
    <property type="component" value="Unassembled WGS sequence"/>
</dbReference>
<name>A0A0K0F2A8_STRVS</name>
<dbReference type="AlphaFoldDB" id="A0A0K0F2A8"/>
<evidence type="ECO:0000313" key="1">
    <source>
        <dbReference type="Proteomes" id="UP000035680"/>
    </source>
</evidence>
<keyword evidence="1" id="KW-1185">Reference proteome</keyword>